<dbReference type="PRINTS" id="PR00413">
    <property type="entry name" value="HADHALOGNASE"/>
</dbReference>
<dbReference type="SUPFAM" id="SSF56784">
    <property type="entry name" value="HAD-like"/>
    <property type="match status" value="1"/>
</dbReference>
<dbReference type="InterPro" id="IPR036412">
    <property type="entry name" value="HAD-like_sf"/>
</dbReference>
<dbReference type="SFLD" id="SFLDG01129">
    <property type="entry name" value="C1.5:_HAD__Beta-PGM__Phosphata"/>
    <property type="match status" value="1"/>
</dbReference>
<protein>
    <submittedName>
        <fullName evidence="1">HAD-like domain,HAD-superfamily hydrolase, subfamily IA, REG-2-like,HAD hydrolase, subfamily IA</fullName>
    </submittedName>
</protein>
<dbReference type="Gene3D" id="3.40.50.1000">
    <property type="entry name" value="HAD superfamily/HAD-like"/>
    <property type="match status" value="1"/>
</dbReference>
<dbReference type="OrthoDB" id="444127at2759"/>
<keyword evidence="1" id="KW-0378">Hydrolase</keyword>
<dbReference type="Pfam" id="PF00702">
    <property type="entry name" value="Hydrolase"/>
    <property type="match status" value="1"/>
</dbReference>
<dbReference type="InterPro" id="IPR023214">
    <property type="entry name" value="HAD_sf"/>
</dbReference>
<dbReference type="PANTHER" id="PTHR46191">
    <property type="match status" value="1"/>
</dbReference>
<evidence type="ECO:0000313" key="1">
    <source>
        <dbReference type="EMBL" id="VVC41453.1"/>
    </source>
</evidence>
<dbReference type="SFLD" id="SFLDS00003">
    <property type="entry name" value="Haloacid_Dehalogenase"/>
    <property type="match status" value="1"/>
</dbReference>
<gene>
    <name evidence="1" type="ORF">CINCED_3A021014</name>
</gene>
<dbReference type="PANTHER" id="PTHR46191:SF2">
    <property type="entry name" value="HALOACID DEHALOGENASE-LIKE HYDROLASE DOMAIN-CONTAINING PROTEIN 3"/>
    <property type="match status" value="1"/>
</dbReference>
<name>A0A5E4N9H0_9HEMI</name>
<proteinExistence type="predicted"/>
<dbReference type="InterPro" id="IPR044924">
    <property type="entry name" value="HAD-SF_hydro_IA_REG-2-like_cap"/>
</dbReference>
<dbReference type="InterPro" id="IPR051828">
    <property type="entry name" value="HAD-like_hydrolase_domain"/>
</dbReference>
<dbReference type="Proteomes" id="UP000325440">
    <property type="component" value="Unassembled WGS sequence"/>
</dbReference>
<dbReference type="GO" id="GO:0016787">
    <property type="term" value="F:hydrolase activity"/>
    <property type="evidence" value="ECO:0007669"/>
    <property type="project" value="UniProtKB-KW"/>
</dbReference>
<dbReference type="NCBIfam" id="TIGR01549">
    <property type="entry name" value="HAD-SF-IA-v1"/>
    <property type="match status" value="1"/>
</dbReference>
<dbReference type="GO" id="GO:0005634">
    <property type="term" value="C:nucleus"/>
    <property type="evidence" value="ECO:0007669"/>
    <property type="project" value="TreeGrafter"/>
</dbReference>
<reference evidence="1 2" key="1">
    <citation type="submission" date="2019-08" db="EMBL/GenBank/DDBJ databases">
        <authorList>
            <person name="Alioto T."/>
            <person name="Alioto T."/>
            <person name="Gomez Garrido J."/>
        </authorList>
    </citation>
    <scope>NUCLEOTIDE SEQUENCE [LARGE SCALE GENOMIC DNA]</scope>
</reference>
<dbReference type="AlphaFoldDB" id="A0A5E4N9H0"/>
<dbReference type="Gene3D" id="1.10.150.720">
    <property type="entry name" value="Haloacid dehalogenase-like hydrolase"/>
    <property type="match status" value="1"/>
</dbReference>
<evidence type="ECO:0000313" key="2">
    <source>
        <dbReference type="Proteomes" id="UP000325440"/>
    </source>
</evidence>
<sequence>MICQPFKLITFDITGTLFKYRSCPAVEYSNILKKYGIEVKTSTLEDLINKNWKFMTKKHPNFGLDTGIGWETFWRTYAHNVLSKTFEIENINVNVPMNTVIDDLMMTYSTGETFEVQNGAIELLEYLKKEGIPLGVLSNYDPRIKPIIKNIGLSHYFKFILSSYEVKSEKPDIRIFREAESFVDTCSDRDLFLHVGDSYSLDFIGAKNAGWSACLIHTDKNLIKQYPSLKGCVFDDFIALKMFLTLCNSKHKCSGQSN</sequence>
<keyword evidence="2" id="KW-1185">Reference proteome</keyword>
<dbReference type="EMBL" id="CABPRJ010001919">
    <property type="protein sequence ID" value="VVC41453.1"/>
    <property type="molecule type" value="Genomic_DNA"/>
</dbReference>
<dbReference type="InterPro" id="IPR006439">
    <property type="entry name" value="HAD-SF_hydro_IA"/>
</dbReference>
<dbReference type="InterPro" id="IPR011949">
    <property type="entry name" value="HAD-SF_hydro_IA_REG-2-like"/>
</dbReference>
<dbReference type="NCBIfam" id="TIGR02252">
    <property type="entry name" value="DREG-2"/>
    <property type="match status" value="1"/>
</dbReference>
<accession>A0A5E4N9H0</accession>
<organism evidence="1 2">
    <name type="scientific">Cinara cedri</name>
    <dbReference type="NCBI Taxonomy" id="506608"/>
    <lineage>
        <taxon>Eukaryota</taxon>
        <taxon>Metazoa</taxon>
        <taxon>Ecdysozoa</taxon>
        <taxon>Arthropoda</taxon>
        <taxon>Hexapoda</taxon>
        <taxon>Insecta</taxon>
        <taxon>Pterygota</taxon>
        <taxon>Neoptera</taxon>
        <taxon>Paraneoptera</taxon>
        <taxon>Hemiptera</taxon>
        <taxon>Sternorrhyncha</taxon>
        <taxon>Aphidomorpha</taxon>
        <taxon>Aphidoidea</taxon>
        <taxon>Aphididae</taxon>
        <taxon>Lachninae</taxon>
        <taxon>Cinara</taxon>
    </lineage>
</organism>